<dbReference type="OrthoDB" id="9775455at2"/>
<evidence type="ECO:0000256" key="3">
    <source>
        <dbReference type="SAM" id="SignalP"/>
    </source>
</evidence>
<dbReference type="eggNOG" id="COG4964">
    <property type="taxonomic scope" value="Bacteria"/>
</dbReference>
<keyword evidence="6" id="KW-1185">Reference proteome</keyword>
<gene>
    <name evidence="5" type="ordered locus">Bresu_0641</name>
</gene>
<evidence type="ECO:0000313" key="6">
    <source>
        <dbReference type="Proteomes" id="UP000002696"/>
    </source>
</evidence>
<feature type="signal peptide" evidence="3">
    <location>
        <begin position="1"/>
        <end position="30"/>
    </location>
</feature>
<feature type="domain" description="BON" evidence="4">
    <location>
        <begin position="110"/>
        <end position="180"/>
    </location>
</feature>
<dbReference type="GO" id="GO:0009306">
    <property type="term" value="P:protein secretion"/>
    <property type="evidence" value="ECO:0007669"/>
    <property type="project" value="InterPro"/>
</dbReference>
<dbReference type="Proteomes" id="UP000002696">
    <property type="component" value="Chromosome"/>
</dbReference>
<keyword evidence="3" id="KW-0732">Signal</keyword>
<dbReference type="GO" id="GO:0015627">
    <property type="term" value="C:type II protein secretion system complex"/>
    <property type="evidence" value="ECO:0007669"/>
    <property type="project" value="TreeGrafter"/>
</dbReference>
<dbReference type="BioCyc" id="BSUB633149:G1GM8-642-MONOMER"/>
<organism evidence="5 6">
    <name type="scientific">Brevundimonas subvibrioides (strain ATCC 15264 / DSM 4735 / LMG 14903 / NBRC 16000 / CB 81)</name>
    <name type="common">Caulobacter subvibrioides</name>
    <dbReference type="NCBI Taxonomy" id="633149"/>
    <lineage>
        <taxon>Bacteria</taxon>
        <taxon>Pseudomonadati</taxon>
        <taxon>Pseudomonadota</taxon>
        <taxon>Alphaproteobacteria</taxon>
        <taxon>Caulobacterales</taxon>
        <taxon>Caulobacteraceae</taxon>
        <taxon>Brevundimonas</taxon>
    </lineage>
</organism>
<feature type="region of interest" description="Disordered" evidence="2">
    <location>
        <begin position="272"/>
        <end position="291"/>
    </location>
</feature>
<dbReference type="Pfam" id="PF00263">
    <property type="entry name" value="Secretin"/>
    <property type="match status" value="1"/>
</dbReference>
<dbReference type="PANTHER" id="PTHR30332:SF17">
    <property type="entry name" value="TYPE IV PILIATION SYSTEM PROTEIN DR_0774-RELATED"/>
    <property type="match status" value="1"/>
</dbReference>
<evidence type="ECO:0000259" key="4">
    <source>
        <dbReference type="PROSITE" id="PS50914"/>
    </source>
</evidence>
<dbReference type="PROSITE" id="PS00875">
    <property type="entry name" value="T2SP_D"/>
    <property type="match status" value="1"/>
</dbReference>
<dbReference type="Pfam" id="PF13629">
    <property type="entry name" value="T2SS-T3SS_pil_N"/>
    <property type="match status" value="1"/>
</dbReference>
<dbReference type="InterPro" id="IPR032789">
    <property type="entry name" value="T2SS-T3SS_pil_N"/>
</dbReference>
<dbReference type="InterPro" id="IPR050810">
    <property type="entry name" value="Bact_Secretion_Sys_Channel"/>
</dbReference>
<dbReference type="HOGENOM" id="CLU_017952_2_0_5"/>
<dbReference type="PRINTS" id="PR00811">
    <property type="entry name" value="BCTERIALGSPD"/>
</dbReference>
<proteinExistence type="inferred from homology"/>
<evidence type="ECO:0000256" key="1">
    <source>
        <dbReference type="RuleBase" id="RU004003"/>
    </source>
</evidence>
<protein>
    <submittedName>
        <fullName evidence="5">Type II and III secretion system protein</fullName>
    </submittedName>
</protein>
<dbReference type="InterPro" id="IPR001775">
    <property type="entry name" value="GspD/PilQ"/>
</dbReference>
<comment type="similarity">
    <text evidence="1">Belongs to the bacterial secretin family.</text>
</comment>
<accession>D9QLA0</accession>
<dbReference type="InterPro" id="IPR004846">
    <property type="entry name" value="T2SS/T3SS_dom"/>
</dbReference>
<dbReference type="InParanoid" id="D9QLA0"/>
<dbReference type="STRING" id="633149.Bresu_0641"/>
<name>D9QLA0_BRESC</name>
<dbReference type="EMBL" id="CP002102">
    <property type="protein sequence ID" value="ADK99955.1"/>
    <property type="molecule type" value="Genomic_DNA"/>
</dbReference>
<dbReference type="AlphaFoldDB" id="D9QLA0"/>
<dbReference type="InterPro" id="IPR007055">
    <property type="entry name" value="BON_dom"/>
</dbReference>
<evidence type="ECO:0000313" key="5">
    <source>
        <dbReference type="EMBL" id="ADK99955.1"/>
    </source>
</evidence>
<feature type="chain" id="PRO_5003126837" evidence="3">
    <location>
        <begin position="31"/>
        <end position="520"/>
    </location>
</feature>
<dbReference type="KEGG" id="bsb:Bresu_0641"/>
<dbReference type="InterPro" id="IPR004845">
    <property type="entry name" value="T2SS_GspD_CS"/>
</dbReference>
<reference evidence="6" key="1">
    <citation type="journal article" date="2011" name="J. Bacteriol.">
        <title>Genome sequences of eight morphologically diverse alphaproteobacteria.</title>
        <authorList>
            <consortium name="US DOE Joint Genome Institute"/>
            <person name="Brown P.J."/>
            <person name="Kysela D.T."/>
            <person name="Buechlein A."/>
            <person name="Hemmerich C."/>
            <person name="Brun Y.V."/>
        </authorList>
    </citation>
    <scope>NUCLEOTIDE SEQUENCE [LARGE SCALE GENOMIC DNA]</scope>
    <source>
        <strain evidence="6">ATCC 15264 / DSM 4735 / LMG 14903 / NBRC 16000 / CB 81</strain>
    </source>
</reference>
<dbReference type="PANTHER" id="PTHR30332">
    <property type="entry name" value="PROBABLE GENERAL SECRETION PATHWAY PROTEIN D"/>
    <property type="match status" value="1"/>
</dbReference>
<dbReference type="PROSITE" id="PS50914">
    <property type="entry name" value="BON"/>
    <property type="match status" value="1"/>
</dbReference>
<sequence length="520" mass="53634">MTSPLTRIVALATAALMAAAPVTLPSAVLAQDHAGSQTVAAGSGPRLINLPRGTSFAVDLPADARDVIVSNPAVAEANVHSPRRITVIGIAPGETDAVFLDAAGRSILTLRVRVDAGVTALQDTLSRVAPGAQVHAEAVNDSIVLTGLVTSAAQSEQVAQVARAFVSAPEKVLNMLTIAGSDQVTLKVRIIEVQRNAIKQLGFDTAAALGRVGDTQFLLSQAASFGVNGSLLGGISAGVSRNTTQNFQLQGPCGPGFPADSLCPFTVDGPEDASNWDTAQPGTGPGSDDLNKGNAMIKAFERVGLIRTLAEPNLTSVNGESASFLAGGEFPVPTGRDRDGNVTIEFKPYGVSLGFRPIVLSEGRISLQISAEVSELTQTGGITLGAGTSTALNIAGLNVRRVQNTVEIPSGGSMMIAGLLQESTRQAIDSLPGLGGLPVLGQLFRSRDYLSGETELVVIVEPYIVTPTSPNRLQTPADGLRIATDAQTIFFGQLNQAYGSPAPTDTASAGWQGPVGYVIE</sequence>
<evidence type="ECO:0000256" key="2">
    <source>
        <dbReference type="SAM" id="MobiDB-lite"/>
    </source>
</evidence>